<gene>
    <name evidence="2" type="ORF">HUK45_04765</name>
</gene>
<keyword evidence="1" id="KW-0812">Transmembrane</keyword>
<protein>
    <submittedName>
        <fullName evidence="2">Uncharacterized protein</fullName>
    </submittedName>
</protein>
<dbReference type="Proteomes" id="UP000645007">
    <property type="component" value="Unassembled WGS sequence"/>
</dbReference>
<proteinExistence type="predicted"/>
<dbReference type="EMBL" id="JABUXR010000007">
    <property type="protein sequence ID" value="MBD8085562.1"/>
    <property type="molecule type" value="Genomic_DNA"/>
</dbReference>
<name>A0ABR8ZJU1_9LACO</name>
<feature type="transmembrane region" description="Helical" evidence="1">
    <location>
        <begin position="12"/>
        <end position="30"/>
    </location>
</feature>
<keyword evidence="3" id="KW-1185">Reference proteome</keyword>
<dbReference type="RefSeq" id="WP_191911326.1">
    <property type="nucleotide sequence ID" value="NZ_JABUXR010000007.1"/>
</dbReference>
<evidence type="ECO:0000256" key="1">
    <source>
        <dbReference type="SAM" id="Phobius"/>
    </source>
</evidence>
<organism evidence="2 3">
    <name type="scientific">Limosilactobacillus urinaemulieris</name>
    <dbReference type="NCBI Taxonomy" id="2742600"/>
    <lineage>
        <taxon>Bacteria</taxon>
        <taxon>Bacillati</taxon>
        <taxon>Bacillota</taxon>
        <taxon>Bacilli</taxon>
        <taxon>Lactobacillales</taxon>
        <taxon>Lactobacillaceae</taxon>
        <taxon>Limosilactobacillus</taxon>
    </lineage>
</organism>
<evidence type="ECO:0000313" key="3">
    <source>
        <dbReference type="Proteomes" id="UP000645007"/>
    </source>
</evidence>
<keyword evidence="1" id="KW-1133">Transmembrane helix</keyword>
<reference evidence="2 3" key="1">
    <citation type="submission" date="2020-06" db="EMBL/GenBank/DDBJ databases">
        <title>Limosilactobacillus sp. nov.</title>
        <authorList>
            <person name="Ksiezarek M."/>
            <person name="Goncalves Ribeiro T."/>
            <person name="Rocha J."/>
            <person name="Grosso F."/>
            <person name="Peixe L."/>
        </authorList>
    </citation>
    <scope>NUCLEOTIDE SEQUENCE [LARGE SCALE GENOMIC DNA]</scope>
    <source>
        <strain evidence="3">c9Ua_26_M</strain>
    </source>
</reference>
<comment type="caution">
    <text evidence="2">The sequence shown here is derived from an EMBL/GenBank/DDBJ whole genome shotgun (WGS) entry which is preliminary data.</text>
</comment>
<feature type="transmembrane region" description="Helical" evidence="1">
    <location>
        <begin position="36"/>
        <end position="54"/>
    </location>
</feature>
<evidence type="ECO:0000313" key="2">
    <source>
        <dbReference type="EMBL" id="MBD8085562.1"/>
    </source>
</evidence>
<accession>A0ABR8ZJU1</accession>
<keyword evidence="1" id="KW-0472">Membrane</keyword>
<sequence length="209" mass="24278">MMYMKFIKENWLNWLAKLLIIAILFVPQYYVWKQNWQTKGIFGVLSIAVVIFVFNSNIRELFIGSGGVSLKMKELSEDTATVKELGLDIIKAMLLSLSYDDNSWQGLTPVQKIDVYHNLLRAKKRLALHDEELEKDLTIAQNSIIRGFIVKFRNLQLEENDIAEFSGGNKIIHFETLKKAVDGIQNAKNKQEYQNYYDSLVDFTKEINY</sequence>